<comment type="pathway">
    <text evidence="1">Carbohydrate degradation; glycolysis; D-glyceraldehyde 3-phosphate and glycerone phosphate from D-glucose: step 1/4.</text>
</comment>
<dbReference type="Proteomes" id="UP000008144">
    <property type="component" value="Chromosome 3"/>
</dbReference>
<dbReference type="GO" id="GO:0001678">
    <property type="term" value="P:intracellular glucose homeostasis"/>
    <property type="evidence" value="ECO:0000318"/>
    <property type="project" value="GO_Central"/>
</dbReference>
<comment type="similarity">
    <text evidence="3 12">Belongs to the hexokinase family.</text>
</comment>
<feature type="domain" description="Hexokinase N-terminal" evidence="13">
    <location>
        <begin position="9"/>
        <end position="207"/>
    </location>
</feature>
<evidence type="ECO:0000256" key="9">
    <source>
        <dbReference type="ARBA" id="ARBA00044613"/>
    </source>
</evidence>
<proteinExistence type="inferred from homology"/>
<evidence type="ECO:0000256" key="12">
    <source>
        <dbReference type="RuleBase" id="RU362007"/>
    </source>
</evidence>
<evidence type="ECO:0000256" key="2">
    <source>
        <dbReference type="ARBA" id="ARBA00005028"/>
    </source>
</evidence>
<dbReference type="InterPro" id="IPR043129">
    <property type="entry name" value="ATPase_NBD"/>
</dbReference>
<comment type="catalytic activity">
    <reaction evidence="10">
        <text>D-fructose + ATP = D-fructose 6-phosphate + ADP + H(+)</text>
        <dbReference type="Rhea" id="RHEA:16125"/>
        <dbReference type="ChEBI" id="CHEBI:15378"/>
        <dbReference type="ChEBI" id="CHEBI:30616"/>
        <dbReference type="ChEBI" id="CHEBI:37721"/>
        <dbReference type="ChEBI" id="CHEBI:61527"/>
        <dbReference type="ChEBI" id="CHEBI:456216"/>
        <dbReference type="EC" id="2.7.1.1"/>
    </reaction>
    <physiologicalReaction direction="left-to-right" evidence="10">
        <dbReference type="Rhea" id="RHEA:16126"/>
    </physiologicalReaction>
</comment>
<organism evidence="15 16">
    <name type="scientific">Ciona intestinalis</name>
    <name type="common">Transparent sea squirt</name>
    <name type="synonym">Ascidia intestinalis</name>
    <dbReference type="NCBI Taxonomy" id="7719"/>
    <lineage>
        <taxon>Eukaryota</taxon>
        <taxon>Metazoa</taxon>
        <taxon>Chordata</taxon>
        <taxon>Tunicata</taxon>
        <taxon>Ascidiacea</taxon>
        <taxon>Phlebobranchia</taxon>
        <taxon>Cionidae</taxon>
        <taxon>Ciona</taxon>
    </lineage>
</organism>
<keyword evidence="7 12" id="KW-0067">ATP-binding</keyword>
<dbReference type="GO" id="GO:0005829">
    <property type="term" value="C:cytosol"/>
    <property type="evidence" value="ECO:0000318"/>
    <property type="project" value="GO_Central"/>
</dbReference>
<dbReference type="GO" id="GO:0006006">
    <property type="term" value="P:glucose metabolic process"/>
    <property type="evidence" value="ECO:0000318"/>
    <property type="project" value="GO_Central"/>
</dbReference>
<dbReference type="GO" id="GO:0005536">
    <property type="term" value="F:D-glucose binding"/>
    <property type="evidence" value="ECO:0007669"/>
    <property type="project" value="InterPro"/>
</dbReference>
<dbReference type="AlphaFoldDB" id="H2XKD1"/>
<dbReference type="UniPathway" id="UPA00109">
    <property type="reaction ID" value="UER00180"/>
</dbReference>
<dbReference type="STRING" id="7719.ENSCINP00000030113"/>
<comment type="catalytic activity">
    <reaction evidence="11">
        <text>D-glucose + ATP = D-glucose 6-phosphate + ADP + H(+)</text>
        <dbReference type="Rhea" id="RHEA:17825"/>
        <dbReference type="ChEBI" id="CHEBI:4167"/>
        <dbReference type="ChEBI" id="CHEBI:15378"/>
        <dbReference type="ChEBI" id="CHEBI:30616"/>
        <dbReference type="ChEBI" id="CHEBI:61548"/>
        <dbReference type="ChEBI" id="CHEBI:456216"/>
        <dbReference type="EC" id="2.7.1.1"/>
    </reaction>
    <physiologicalReaction direction="left-to-right" evidence="11">
        <dbReference type="Rhea" id="RHEA:17826"/>
    </physiologicalReaction>
</comment>
<dbReference type="FunFam" id="3.30.420.40:FF:000805">
    <property type="entry name" value="Hexokinase-2"/>
    <property type="match status" value="1"/>
</dbReference>
<dbReference type="GO" id="GO:0005739">
    <property type="term" value="C:mitochondrion"/>
    <property type="evidence" value="ECO:0000318"/>
    <property type="project" value="GO_Central"/>
</dbReference>
<reference evidence="15" key="3">
    <citation type="submission" date="2025-08" db="UniProtKB">
        <authorList>
            <consortium name="Ensembl"/>
        </authorList>
    </citation>
    <scope>IDENTIFICATION</scope>
</reference>
<comment type="pathway">
    <text evidence="2">Carbohydrate metabolism; hexose metabolism.</text>
</comment>
<feature type="domain" description="Hexokinase C-terminal" evidence="14">
    <location>
        <begin position="216"/>
        <end position="459"/>
    </location>
</feature>
<dbReference type="PROSITE" id="PS51748">
    <property type="entry name" value="HEXOKINASE_2"/>
    <property type="match status" value="1"/>
</dbReference>
<reference evidence="15" key="2">
    <citation type="journal article" date="2008" name="Genome Biol.">
        <title>Improved genome assembly and evidence-based global gene model set for the chordate Ciona intestinalis: new insight into intron and operon populations.</title>
        <authorList>
            <person name="Satou Y."/>
            <person name="Mineta K."/>
            <person name="Ogasawara M."/>
            <person name="Sasakura Y."/>
            <person name="Shoguchi E."/>
            <person name="Ueno K."/>
            <person name="Yamada L."/>
            <person name="Matsumoto J."/>
            <person name="Wasserscheid J."/>
            <person name="Dewar K."/>
            <person name="Wiley G.B."/>
            <person name="Macmil S.L."/>
            <person name="Roe B.A."/>
            <person name="Zeller R.W."/>
            <person name="Hastings K.E."/>
            <person name="Lemaire P."/>
            <person name="Lindquist E."/>
            <person name="Endo T."/>
            <person name="Hotta K."/>
            <person name="Inaba K."/>
        </authorList>
    </citation>
    <scope>NUCLEOTIDE SEQUENCE [LARGE SCALE GENOMIC DNA]</scope>
    <source>
        <strain evidence="15">wild type</strain>
    </source>
</reference>
<dbReference type="InterPro" id="IPR001312">
    <property type="entry name" value="Hexokinase"/>
</dbReference>
<comment type="catalytic activity">
    <reaction evidence="9">
        <text>a D-hexose + ATP = a D-hexose 6-phosphate + ADP + H(+)</text>
        <dbReference type="Rhea" id="RHEA:22740"/>
        <dbReference type="ChEBI" id="CHEBI:4194"/>
        <dbReference type="ChEBI" id="CHEBI:15378"/>
        <dbReference type="ChEBI" id="CHEBI:30616"/>
        <dbReference type="ChEBI" id="CHEBI:229467"/>
        <dbReference type="ChEBI" id="CHEBI:456216"/>
        <dbReference type="EC" id="2.7.1.1"/>
    </reaction>
    <physiologicalReaction direction="left-to-right" evidence="9">
        <dbReference type="Rhea" id="RHEA:22741"/>
    </physiologicalReaction>
</comment>
<keyword evidence="5 12" id="KW-0547">Nucleotide-binding</keyword>
<dbReference type="Pfam" id="PF00349">
    <property type="entry name" value="Hexokinase_1"/>
    <property type="match status" value="1"/>
</dbReference>
<evidence type="ECO:0000256" key="10">
    <source>
        <dbReference type="ARBA" id="ARBA00047905"/>
    </source>
</evidence>
<name>H2XKD1_CIOIN</name>
<evidence type="ECO:0000256" key="6">
    <source>
        <dbReference type="ARBA" id="ARBA00022777"/>
    </source>
</evidence>
<dbReference type="Ensembl" id="ENSCINT00000033247.1">
    <property type="protein sequence ID" value="ENSCINP00000030113.1"/>
    <property type="gene ID" value="ENSCING00000009548.3"/>
</dbReference>
<dbReference type="PRINTS" id="PR00475">
    <property type="entry name" value="HEXOKINASE"/>
</dbReference>
<dbReference type="FunFam" id="3.40.367.20:FF:000005">
    <property type="entry name" value="Phosphotransferase"/>
    <property type="match status" value="1"/>
</dbReference>
<dbReference type="GeneTree" id="ENSGT00950000182787"/>
<sequence>KMGSFQPHLEKLKKLMHINDVQLALISDRMLQDMSIGLQKSTKSNVRMEMLPSYVDSLPDGSERGAYIGLDLGGTNLRVLLLTLTDSIDGGAKFDATIKSESYKVPNEKLEGTSAELFDFIAANMVDFAIKNGLEEKMLPVGFTFSFPFDQDRIDHAILKQWTKAYNIKDGVGEDVVQMLRDAIARQGSLKFEVVAVCNDTVGTLVSGVSEDQNCQIGLIVGTGTNAAYLEKVSNIESVNGYKDDRFMCVDMEWEYFADTGALNHFVTEFDKQVDATSPMPGEFIFEKMISGMYLGEIVRLILCQLASVGNIFNEKCLGDLGTTGGFDSRYVSDITEEAIAGHGETNVVKSILASVGVKASQGDVHTVQLVCEFVSIRAAHLCAAGISAVARKIKANHPEKNDLVVTAGVDGSVYAGHPTFDTLLEDKTDELCRNHGVKVQFIRAKDGSGKGAALIAAVLTKVSTLVLTTL</sequence>
<keyword evidence="16" id="KW-1185">Reference proteome</keyword>
<dbReference type="SUPFAM" id="SSF53067">
    <property type="entry name" value="Actin-like ATPase domain"/>
    <property type="match status" value="2"/>
</dbReference>
<dbReference type="GO" id="GO:0006096">
    <property type="term" value="P:glycolytic process"/>
    <property type="evidence" value="ECO:0000318"/>
    <property type="project" value="GO_Central"/>
</dbReference>
<evidence type="ECO:0000256" key="5">
    <source>
        <dbReference type="ARBA" id="ARBA00022741"/>
    </source>
</evidence>
<dbReference type="InterPro" id="IPR022672">
    <property type="entry name" value="Hexokinase_N"/>
</dbReference>
<evidence type="ECO:0000313" key="15">
    <source>
        <dbReference type="Ensembl" id="ENSCINP00000030113.1"/>
    </source>
</evidence>
<evidence type="ECO:0000256" key="7">
    <source>
        <dbReference type="ARBA" id="ARBA00022840"/>
    </source>
</evidence>
<dbReference type="PANTHER" id="PTHR19443">
    <property type="entry name" value="HEXOKINASE"/>
    <property type="match status" value="1"/>
</dbReference>
<dbReference type="FunCoup" id="H2XKD1">
    <property type="interactions" value="2"/>
</dbReference>
<dbReference type="Pfam" id="PF03727">
    <property type="entry name" value="Hexokinase_2"/>
    <property type="match status" value="1"/>
</dbReference>
<dbReference type="OMA" id="TNIRVCD"/>
<dbReference type="GO" id="GO:0004340">
    <property type="term" value="F:glucokinase activity"/>
    <property type="evidence" value="ECO:0000318"/>
    <property type="project" value="GO_Central"/>
</dbReference>
<dbReference type="GO" id="GO:0008865">
    <property type="term" value="F:fructokinase activity"/>
    <property type="evidence" value="ECO:0000318"/>
    <property type="project" value="GO_Central"/>
</dbReference>
<keyword evidence="4 12" id="KW-0808">Transferase</keyword>
<dbReference type="InParanoid" id="H2XKD1"/>
<evidence type="ECO:0000259" key="13">
    <source>
        <dbReference type="Pfam" id="PF00349"/>
    </source>
</evidence>
<evidence type="ECO:0000256" key="8">
    <source>
        <dbReference type="ARBA" id="ARBA00023152"/>
    </source>
</evidence>
<keyword evidence="6 12" id="KW-0418">Kinase</keyword>
<dbReference type="UniPathway" id="UPA00242"/>
<dbReference type="Gene3D" id="3.40.367.20">
    <property type="match status" value="1"/>
</dbReference>
<evidence type="ECO:0000256" key="11">
    <source>
        <dbReference type="ARBA" id="ARBA00048160"/>
    </source>
</evidence>
<reference evidence="16" key="1">
    <citation type="journal article" date="2002" name="Science">
        <title>The draft genome of Ciona intestinalis: insights into chordate and vertebrate origins.</title>
        <authorList>
            <person name="Dehal P."/>
            <person name="Satou Y."/>
            <person name="Campbell R.K."/>
            <person name="Chapman J."/>
            <person name="Degnan B."/>
            <person name="De Tomaso A."/>
            <person name="Davidson B."/>
            <person name="Di Gregorio A."/>
            <person name="Gelpke M."/>
            <person name="Goodstein D.M."/>
            <person name="Harafuji N."/>
            <person name="Hastings K.E."/>
            <person name="Ho I."/>
            <person name="Hotta K."/>
            <person name="Huang W."/>
            <person name="Kawashima T."/>
            <person name="Lemaire P."/>
            <person name="Martinez D."/>
            <person name="Meinertzhagen I.A."/>
            <person name="Necula S."/>
            <person name="Nonaka M."/>
            <person name="Putnam N."/>
            <person name="Rash S."/>
            <person name="Saiga H."/>
            <person name="Satake M."/>
            <person name="Terry A."/>
            <person name="Yamada L."/>
            <person name="Wang H.G."/>
            <person name="Awazu S."/>
            <person name="Azumi K."/>
            <person name="Boore J."/>
            <person name="Branno M."/>
            <person name="Chin-Bow S."/>
            <person name="DeSantis R."/>
            <person name="Doyle S."/>
            <person name="Francino P."/>
            <person name="Keys D.N."/>
            <person name="Haga S."/>
            <person name="Hayashi H."/>
            <person name="Hino K."/>
            <person name="Imai K.S."/>
            <person name="Inaba K."/>
            <person name="Kano S."/>
            <person name="Kobayashi K."/>
            <person name="Kobayashi M."/>
            <person name="Lee B.I."/>
            <person name="Makabe K.W."/>
            <person name="Manohar C."/>
            <person name="Matassi G."/>
            <person name="Medina M."/>
            <person name="Mochizuki Y."/>
            <person name="Mount S."/>
            <person name="Morishita T."/>
            <person name="Miura S."/>
            <person name="Nakayama A."/>
            <person name="Nishizaka S."/>
            <person name="Nomoto H."/>
            <person name="Ohta F."/>
            <person name="Oishi K."/>
            <person name="Rigoutsos I."/>
            <person name="Sano M."/>
            <person name="Sasaki A."/>
            <person name="Sasakura Y."/>
            <person name="Shoguchi E."/>
            <person name="Shin-i T."/>
            <person name="Spagnuolo A."/>
            <person name="Stainier D."/>
            <person name="Suzuki M.M."/>
            <person name="Tassy O."/>
            <person name="Takatori N."/>
            <person name="Tokuoka M."/>
            <person name="Yagi K."/>
            <person name="Yoshizaki F."/>
            <person name="Wada S."/>
            <person name="Zhang C."/>
            <person name="Hyatt P.D."/>
            <person name="Larimer F."/>
            <person name="Detter C."/>
            <person name="Doggett N."/>
            <person name="Glavina T."/>
            <person name="Hawkins T."/>
            <person name="Richardson P."/>
            <person name="Lucas S."/>
            <person name="Kohara Y."/>
            <person name="Levine M."/>
            <person name="Satoh N."/>
            <person name="Rokhsar D.S."/>
        </authorList>
    </citation>
    <scope>NUCLEOTIDE SEQUENCE [LARGE SCALE GENOMIC DNA]</scope>
</reference>
<dbReference type="EC" id="2.7.1.-" evidence="12"/>
<dbReference type="PANTHER" id="PTHR19443:SF16">
    <property type="entry name" value="HEXOKINASE TYPE 1-RELATED"/>
    <property type="match status" value="1"/>
</dbReference>
<reference evidence="15" key="4">
    <citation type="submission" date="2025-09" db="UniProtKB">
        <authorList>
            <consortium name="Ensembl"/>
        </authorList>
    </citation>
    <scope>IDENTIFICATION</scope>
</reference>
<accession>H2XKD1</accession>
<evidence type="ECO:0000256" key="1">
    <source>
        <dbReference type="ARBA" id="ARBA00004888"/>
    </source>
</evidence>
<dbReference type="InterPro" id="IPR022673">
    <property type="entry name" value="Hexokinase_C"/>
</dbReference>
<evidence type="ECO:0000256" key="3">
    <source>
        <dbReference type="ARBA" id="ARBA00009225"/>
    </source>
</evidence>
<evidence type="ECO:0000259" key="14">
    <source>
        <dbReference type="Pfam" id="PF03727"/>
    </source>
</evidence>
<dbReference type="GO" id="GO:0051156">
    <property type="term" value="P:glucose 6-phosphate metabolic process"/>
    <property type="evidence" value="ECO:0000318"/>
    <property type="project" value="GO_Central"/>
</dbReference>
<dbReference type="EMBL" id="EAAA01001699">
    <property type="status" value="NOT_ANNOTATED_CDS"/>
    <property type="molecule type" value="Genomic_DNA"/>
</dbReference>
<protein>
    <recommendedName>
        <fullName evidence="12">Phosphotransferase</fullName>
        <ecNumber evidence="12">2.7.1.-</ecNumber>
    </recommendedName>
</protein>
<dbReference type="Gene3D" id="3.30.420.40">
    <property type="match status" value="1"/>
</dbReference>
<dbReference type="GO" id="GO:0005524">
    <property type="term" value="F:ATP binding"/>
    <property type="evidence" value="ECO:0007669"/>
    <property type="project" value="UniProtKB-UniRule"/>
</dbReference>
<evidence type="ECO:0000256" key="4">
    <source>
        <dbReference type="ARBA" id="ARBA00022679"/>
    </source>
</evidence>
<evidence type="ECO:0000313" key="16">
    <source>
        <dbReference type="Proteomes" id="UP000008144"/>
    </source>
</evidence>
<keyword evidence="8 12" id="KW-0324">Glycolysis</keyword>